<evidence type="ECO:0000313" key="3">
    <source>
        <dbReference type="Proteomes" id="UP000703269"/>
    </source>
</evidence>
<accession>A0A9P3GD76</accession>
<protein>
    <submittedName>
        <fullName evidence="2">Uncharacterized protein</fullName>
    </submittedName>
</protein>
<evidence type="ECO:0000313" key="2">
    <source>
        <dbReference type="EMBL" id="GJE92751.1"/>
    </source>
</evidence>
<sequence>MPGRRHTICQMSVQRGKFDAASHPHQRTCTPDSAVRRAPRNRRRMSFNNITTCRAPPKTGPPLIRDASGGTDPR</sequence>
<gene>
    <name evidence="2" type="ORF">PsYK624_089070</name>
</gene>
<name>A0A9P3GD76_9APHY</name>
<proteinExistence type="predicted"/>
<comment type="caution">
    <text evidence="2">The sequence shown here is derived from an EMBL/GenBank/DDBJ whole genome shotgun (WGS) entry which is preliminary data.</text>
</comment>
<evidence type="ECO:0000256" key="1">
    <source>
        <dbReference type="SAM" id="MobiDB-lite"/>
    </source>
</evidence>
<organism evidence="2 3">
    <name type="scientific">Phanerochaete sordida</name>
    <dbReference type="NCBI Taxonomy" id="48140"/>
    <lineage>
        <taxon>Eukaryota</taxon>
        <taxon>Fungi</taxon>
        <taxon>Dikarya</taxon>
        <taxon>Basidiomycota</taxon>
        <taxon>Agaricomycotina</taxon>
        <taxon>Agaricomycetes</taxon>
        <taxon>Polyporales</taxon>
        <taxon>Phanerochaetaceae</taxon>
        <taxon>Phanerochaete</taxon>
    </lineage>
</organism>
<dbReference type="AlphaFoldDB" id="A0A9P3GD76"/>
<reference evidence="2 3" key="1">
    <citation type="submission" date="2021-08" db="EMBL/GenBank/DDBJ databases">
        <title>Draft Genome Sequence of Phanerochaete sordida strain YK-624.</title>
        <authorList>
            <person name="Mori T."/>
            <person name="Dohra H."/>
            <person name="Suzuki T."/>
            <person name="Kawagishi H."/>
            <person name="Hirai H."/>
        </authorList>
    </citation>
    <scope>NUCLEOTIDE SEQUENCE [LARGE SCALE GENOMIC DNA]</scope>
    <source>
        <strain evidence="2 3">YK-624</strain>
    </source>
</reference>
<dbReference type="Proteomes" id="UP000703269">
    <property type="component" value="Unassembled WGS sequence"/>
</dbReference>
<keyword evidence="3" id="KW-1185">Reference proteome</keyword>
<dbReference type="EMBL" id="BPQB01000028">
    <property type="protein sequence ID" value="GJE92751.1"/>
    <property type="molecule type" value="Genomic_DNA"/>
</dbReference>
<feature type="region of interest" description="Disordered" evidence="1">
    <location>
        <begin position="51"/>
        <end position="74"/>
    </location>
</feature>